<evidence type="ECO:0000313" key="3">
    <source>
        <dbReference type="Proteomes" id="UP000316079"/>
    </source>
</evidence>
<protein>
    <submittedName>
        <fullName evidence="2">Uncharacterized protein</fullName>
    </submittedName>
</protein>
<reference evidence="2 3" key="1">
    <citation type="journal article" date="2019" name="Sci. Data">
        <title>Hybrid genome assembly and annotation of Danionella translucida.</title>
        <authorList>
            <person name="Kadobianskyi M."/>
            <person name="Schulze L."/>
            <person name="Schuelke M."/>
            <person name="Judkewitz B."/>
        </authorList>
    </citation>
    <scope>NUCLEOTIDE SEQUENCE [LARGE SCALE GENOMIC DNA]</scope>
    <source>
        <strain evidence="2 3">Bolton</strain>
    </source>
</reference>
<proteinExistence type="predicted"/>
<feature type="region of interest" description="Disordered" evidence="1">
    <location>
        <begin position="1"/>
        <end position="46"/>
    </location>
</feature>
<accession>A0A553RKV1</accession>
<organism evidence="2 3">
    <name type="scientific">Danionella cerebrum</name>
    <dbReference type="NCBI Taxonomy" id="2873325"/>
    <lineage>
        <taxon>Eukaryota</taxon>
        <taxon>Metazoa</taxon>
        <taxon>Chordata</taxon>
        <taxon>Craniata</taxon>
        <taxon>Vertebrata</taxon>
        <taxon>Euteleostomi</taxon>
        <taxon>Actinopterygii</taxon>
        <taxon>Neopterygii</taxon>
        <taxon>Teleostei</taxon>
        <taxon>Ostariophysi</taxon>
        <taxon>Cypriniformes</taxon>
        <taxon>Danionidae</taxon>
        <taxon>Danioninae</taxon>
        <taxon>Danionella</taxon>
    </lineage>
</organism>
<name>A0A553RKV1_9TELE</name>
<sequence length="177" mass="18997">MFSKRTRELIKTHSMSKKSRTGSSNSAPLGSPSLSSLQEQPQKDAVDGVTCLSQTSSPTILDVSASCPGTPLAQHTKLCPSPMGTLKRPTSLSRNASAASFPIQSWVFSKGPGKSIITQSPSPETPENSVAIEVEDIPSLLRKVERFAKAVEKLKDVVLEGIKIIFIINEEFGSKTL</sequence>
<dbReference type="AlphaFoldDB" id="A0A553RKV1"/>
<dbReference type="EMBL" id="SRMA01023881">
    <property type="protein sequence ID" value="TRZ02811.1"/>
    <property type="molecule type" value="Genomic_DNA"/>
</dbReference>
<dbReference type="Proteomes" id="UP000316079">
    <property type="component" value="Unassembled WGS sequence"/>
</dbReference>
<dbReference type="OrthoDB" id="8963700at2759"/>
<gene>
    <name evidence="2" type="ORF">DNTS_026422</name>
</gene>
<reference evidence="2" key="2">
    <citation type="submission" date="2019-04" db="EMBL/GenBank/DDBJ databases">
        <authorList>
            <person name="Kadobianskyi M."/>
            <person name="Schulze L."/>
            <person name="Schuelke M."/>
            <person name="Judkewitz B."/>
        </authorList>
    </citation>
    <scope>NUCLEOTIDE SEQUENCE</scope>
    <source>
        <strain evidence="2">Bolton</strain>
        <tissue evidence="2">Whole-body</tissue>
    </source>
</reference>
<dbReference type="STRING" id="623744.A0A553RKV1"/>
<evidence type="ECO:0000313" key="2">
    <source>
        <dbReference type="EMBL" id="TRZ02811.1"/>
    </source>
</evidence>
<evidence type="ECO:0000256" key="1">
    <source>
        <dbReference type="SAM" id="MobiDB-lite"/>
    </source>
</evidence>
<feature type="compositionally biased region" description="Basic and acidic residues" evidence="1">
    <location>
        <begin position="1"/>
        <end position="11"/>
    </location>
</feature>
<comment type="caution">
    <text evidence="2">The sequence shown here is derived from an EMBL/GenBank/DDBJ whole genome shotgun (WGS) entry which is preliminary data.</text>
</comment>
<feature type="compositionally biased region" description="Low complexity" evidence="1">
    <location>
        <begin position="23"/>
        <end position="40"/>
    </location>
</feature>
<keyword evidence="3" id="KW-1185">Reference proteome</keyword>
<dbReference type="EMBL" id="SRMA01023881">
    <property type="protein sequence ID" value="TRZ02810.1"/>
    <property type="molecule type" value="Genomic_DNA"/>
</dbReference>